<dbReference type="Pfam" id="PF07862">
    <property type="entry name" value="Nif11"/>
    <property type="match status" value="1"/>
</dbReference>
<accession>A0A3S0Y5C5</accession>
<dbReference type="OrthoDB" id="1121904at2"/>
<dbReference type="RefSeq" id="WP_016877786.1">
    <property type="nucleotide sequence ID" value="NZ_AJLN01000134.1"/>
</dbReference>
<evidence type="ECO:0000313" key="3">
    <source>
        <dbReference type="Proteomes" id="UP000268857"/>
    </source>
</evidence>
<sequence length="77" mass="8545">MSQASVKEFLATAKQDEAIRQQLQSAMTVHGCVKVAQESGYDFTAEELQSQLNEMSEEEVAEIVNPGVAPRRHIQPQ</sequence>
<dbReference type="EMBL" id="RSCJ01000002">
    <property type="protein sequence ID" value="RUR85908.1"/>
    <property type="molecule type" value="Genomic_DNA"/>
</dbReference>
<evidence type="ECO:0000313" key="2">
    <source>
        <dbReference type="EMBL" id="RUR85908.1"/>
    </source>
</evidence>
<dbReference type="Proteomes" id="UP000268857">
    <property type="component" value="Unassembled WGS sequence"/>
</dbReference>
<gene>
    <name evidence="2" type="ORF">PCC6912_07330</name>
</gene>
<dbReference type="InterPro" id="IPR022516">
    <property type="entry name" value="CHP03798_Ocin"/>
</dbReference>
<name>A0A3S0Y5C5_CHLFR</name>
<reference evidence="2 3" key="1">
    <citation type="journal article" date="2019" name="Genome Biol. Evol.">
        <title>Day and night: Metabolic profiles and evolutionary relationships of six axenic non-marine cyanobacteria.</title>
        <authorList>
            <person name="Will S.E."/>
            <person name="Henke P."/>
            <person name="Boedeker C."/>
            <person name="Huang S."/>
            <person name="Brinkmann H."/>
            <person name="Rohde M."/>
            <person name="Jarek M."/>
            <person name="Friedl T."/>
            <person name="Seufert S."/>
            <person name="Schumacher M."/>
            <person name="Overmann J."/>
            <person name="Neumann-Schaal M."/>
            <person name="Petersen J."/>
        </authorList>
    </citation>
    <scope>NUCLEOTIDE SEQUENCE [LARGE SCALE GENOMIC DNA]</scope>
    <source>
        <strain evidence="2 3">PCC 6912</strain>
    </source>
</reference>
<proteinExistence type="predicted"/>
<comment type="caution">
    <text evidence="2">The sequence shown here is derived from an EMBL/GenBank/DDBJ whole genome shotgun (WGS) entry which is preliminary data.</text>
</comment>
<dbReference type="AlphaFoldDB" id="A0A3S0Y5C5"/>
<dbReference type="NCBIfam" id="TIGR03798">
    <property type="entry name" value="leader_Nif11"/>
    <property type="match status" value="1"/>
</dbReference>
<protein>
    <recommendedName>
        <fullName evidence="1">Nif11 domain-containing protein</fullName>
    </recommendedName>
</protein>
<keyword evidence="3" id="KW-1185">Reference proteome</keyword>
<organism evidence="2 3">
    <name type="scientific">Chlorogloeopsis fritschii PCC 6912</name>
    <dbReference type="NCBI Taxonomy" id="211165"/>
    <lineage>
        <taxon>Bacteria</taxon>
        <taxon>Bacillati</taxon>
        <taxon>Cyanobacteriota</taxon>
        <taxon>Cyanophyceae</taxon>
        <taxon>Nostocales</taxon>
        <taxon>Chlorogloeopsidaceae</taxon>
        <taxon>Chlorogloeopsis</taxon>
    </lineage>
</organism>
<feature type="domain" description="Nif11" evidence="1">
    <location>
        <begin position="1"/>
        <end position="48"/>
    </location>
</feature>
<evidence type="ECO:0000259" key="1">
    <source>
        <dbReference type="Pfam" id="PF07862"/>
    </source>
</evidence>
<dbReference type="InterPro" id="IPR012903">
    <property type="entry name" value="Nif11"/>
</dbReference>